<reference evidence="2" key="1">
    <citation type="journal article" date="2014" name="Science">
        <title>The coffee genome provides insight into the convergent evolution of caffeine biosynthesis.</title>
        <authorList>
            <person name="Denoeud F."/>
            <person name="Carretero-Paulet L."/>
            <person name="Dereeper A."/>
            <person name="Droc G."/>
            <person name="Guyot R."/>
            <person name="Pietrella M."/>
            <person name="Zheng C."/>
            <person name="Alberti A."/>
            <person name="Anthony F."/>
            <person name="Aprea G."/>
            <person name="Aury J.M."/>
            <person name="Bento P."/>
            <person name="Bernard M."/>
            <person name="Bocs S."/>
            <person name="Campa C."/>
            <person name="Cenci A."/>
            <person name="Combes M.C."/>
            <person name="Crouzillat D."/>
            <person name="Da Silva C."/>
            <person name="Daddiego L."/>
            <person name="De Bellis F."/>
            <person name="Dussert S."/>
            <person name="Garsmeur O."/>
            <person name="Gayraud T."/>
            <person name="Guignon V."/>
            <person name="Jahn K."/>
            <person name="Jamilloux V."/>
            <person name="Joet T."/>
            <person name="Labadie K."/>
            <person name="Lan T."/>
            <person name="Leclercq J."/>
            <person name="Lepelley M."/>
            <person name="Leroy T."/>
            <person name="Li L.T."/>
            <person name="Librado P."/>
            <person name="Lopez L."/>
            <person name="Munoz A."/>
            <person name="Noel B."/>
            <person name="Pallavicini A."/>
            <person name="Perrotta G."/>
            <person name="Poncet V."/>
            <person name="Pot D."/>
            <person name="Priyono X."/>
            <person name="Rigoreau M."/>
            <person name="Rouard M."/>
            <person name="Rozas J."/>
            <person name="Tranchant-Dubreuil C."/>
            <person name="VanBuren R."/>
            <person name="Zhang Q."/>
            <person name="Andrade A.C."/>
            <person name="Argout X."/>
            <person name="Bertrand B."/>
            <person name="de Kochko A."/>
            <person name="Graziosi G."/>
            <person name="Henry R.J."/>
            <person name="Jayarama X."/>
            <person name="Ming R."/>
            <person name="Nagai C."/>
            <person name="Rounsley S."/>
            <person name="Sankoff D."/>
            <person name="Giuliano G."/>
            <person name="Albert V.A."/>
            <person name="Wincker P."/>
            <person name="Lashermes P."/>
        </authorList>
    </citation>
    <scope>NUCLEOTIDE SEQUENCE [LARGE SCALE GENOMIC DNA]</scope>
    <source>
        <strain evidence="2">cv. DH200-94</strain>
    </source>
</reference>
<dbReference type="CDD" id="cd09272">
    <property type="entry name" value="RNase_HI_RT_Ty1"/>
    <property type="match status" value="1"/>
</dbReference>
<sequence>MLLEIGFKHKQPMNLMYDNQAAVHITSKPVFHERTKHIEIDCHFIREKLLNGVIKASHVPSVDQLADLFTKSLGDSKVKYIYNKLDAYDIYAPT</sequence>
<evidence type="ECO:0000313" key="2">
    <source>
        <dbReference type="Proteomes" id="UP000295252"/>
    </source>
</evidence>
<dbReference type="OMA" id="NTCAIRI"/>
<gene>
    <name evidence="1" type="ORF">GSCOC_T00011453001</name>
</gene>
<protein>
    <recommendedName>
        <fullName evidence="3">Copia protein</fullName>
    </recommendedName>
</protein>
<name>A0A068VAC0_COFCA</name>
<dbReference type="Gramene" id="CDP17514">
    <property type="protein sequence ID" value="CDP17514"/>
    <property type="gene ID" value="GSCOC_T00011453001"/>
</dbReference>
<dbReference type="InParanoid" id="A0A068VAC0"/>
<evidence type="ECO:0000313" key="1">
    <source>
        <dbReference type="EMBL" id="CDP17514.1"/>
    </source>
</evidence>
<dbReference type="OrthoDB" id="414945at2759"/>
<proteinExistence type="predicted"/>
<evidence type="ECO:0008006" key="3">
    <source>
        <dbReference type="Google" id="ProtNLM"/>
    </source>
</evidence>
<dbReference type="PhylomeDB" id="A0A068VAC0"/>
<dbReference type="AlphaFoldDB" id="A0A068VAC0"/>
<keyword evidence="2" id="KW-1185">Reference proteome</keyword>
<dbReference type="Proteomes" id="UP000295252">
    <property type="component" value="Chromosome I"/>
</dbReference>
<dbReference type="PANTHER" id="PTHR11439">
    <property type="entry name" value="GAG-POL-RELATED RETROTRANSPOSON"/>
    <property type="match status" value="1"/>
</dbReference>
<dbReference type="STRING" id="49390.A0A068VAC0"/>
<organism evidence="1 2">
    <name type="scientific">Coffea canephora</name>
    <name type="common">Robusta coffee</name>
    <dbReference type="NCBI Taxonomy" id="49390"/>
    <lineage>
        <taxon>Eukaryota</taxon>
        <taxon>Viridiplantae</taxon>
        <taxon>Streptophyta</taxon>
        <taxon>Embryophyta</taxon>
        <taxon>Tracheophyta</taxon>
        <taxon>Spermatophyta</taxon>
        <taxon>Magnoliopsida</taxon>
        <taxon>eudicotyledons</taxon>
        <taxon>Gunneridae</taxon>
        <taxon>Pentapetalae</taxon>
        <taxon>asterids</taxon>
        <taxon>lamiids</taxon>
        <taxon>Gentianales</taxon>
        <taxon>Rubiaceae</taxon>
        <taxon>Ixoroideae</taxon>
        <taxon>Gardenieae complex</taxon>
        <taxon>Bertiereae - Coffeeae clade</taxon>
        <taxon>Coffeeae</taxon>
        <taxon>Coffea</taxon>
    </lineage>
</organism>
<dbReference type="EMBL" id="HG739250">
    <property type="protein sequence ID" value="CDP17514.1"/>
    <property type="molecule type" value="Genomic_DNA"/>
</dbReference>
<dbReference type="PANTHER" id="PTHR11439:SF470">
    <property type="entry name" value="CYSTEINE-RICH RLK (RECEPTOR-LIKE PROTEIN KINASE) 8"/>
    <property type="match status" value="1"/>
</dbReference>
<accession>A0A068VAC0</accession>